<evidence type="ECO:0000313" key="2">
    <source>
        <dbReference type="Proteomes" id="UP001065593"/>
    </source>
</evidence>
<dbReference type="InterPro" id="IPR018680">
    <property type="entry name" value="DUF2164"/>
</dbReference>
<reference evidence="1" key="1">
    <citation type="submission" date="2022-08" db="EMBL/GenBank/DDBJ databases">
        <title>Draft genome sequence of Lysinibacillus sp. strain KH24.</title>
        <authorList>
            <person name="Kanbe H."/>
            <person name="Itoh H."/>
        </authorList>
    </citation>
    <scope>NUCLEOTIDE SEQUENCE</scope>
    <source>
        <strain evidence="1">KH24</strain>
    </source>
</reference>
<keyword evidence="2" id="KW-1185">Reference proteome</keyword>
<evidence type="ECO:0000313" key="1">
    <source>
        <dbReference type="EMBL" id="GLC88591.1"/>
    </source>
</evidence>
<dbReference type="Proteomes" id="UP001065593">
    <property type="component" value="Unassembled WGS sequence"/>
</dbReference>
<comment type="caution">
    <text evidence="1">The sequence shown here is derived from an EMBL/GenBank/DDBJ whole genome shotgun (WGS) entry which is preliminary data.</text>
</comment>
<dbReference type="RefSeq" id="WP_264988354.1">
    <property type="nucleotide sequence ID" value="NZ_BRZA01000002.1"/>
</dbReference>
<protein>
    <recommendedName>
        <fullName evidence="3">DUF2164 domain-containing protein</fullName>
    </recommendedName>
</protein>
<accession>A0ABQ5NJP5</accession>
<dbReference type="Pfam" id="PF09932">
    <property type="entry name" value="DUF2164"/>
    <property type="match status" value="1"/>
</dbReference>
<dbReference type="EMBL" id="BRZA01000002">
    <property type="protein sequence ID" value="GLC88591.1"/>
    <property type="molecule type" value="Genomic_DNA"/>
</dbReference>
<organism evidence="1 2">
    <name type="scientific">Lysinibacillus piscis</name>
    <dbReference type="NCBI Taxonomy" id="2518931"/>
    <lineage>
        <taxon>Bacteria</taxon>
        <taxon>Bacillati</taxon>
        <taxon>Bacillota</taxon>
        <taxon>Bacilli</taxon>
        <taxon>Bacillales</taxon>
        <taxon>Bacillaceae</taxon>
        <taxon>Lysinibacillus</taxon>
    </lineage>
</organism>
<sequence>MFLRFTQEQQQRIIEDIQRFFYNQRDEDISEFEAERVFDFVKESIAPYIYNVAIADAKYAVDRQYATIEEELEALERPIVRK</sequence>
<name>A0ABQ5NJP5_9BACI</name>
<proteinExistence type="predicted"/>
<gene>
    <name evidence="1" type="ORF">LYSBPC_17180</name>
</gene>
<evidence type="ECO:0008006" key="3">
    <source>
        <dbReference type="Google" id="ProtNLM"/>
    </source>
</evidence>